<accession>A0A9J7LAT3</accession>
<keyword evidence="6" id="KW-0407">Ion channel</keyword>
<dbReference type="GO" id="GO:0022857">
    <property type="term" value="F:transmembrane transporter activity"/>
    <property type="evidence" value="ECO:0000318"/>
    <property type="project" value="GO_Central"/>
</dbReference>
<dbReference type="PANTHER" id="PTHR47143">
    <property type="entry name" value="TRANSIENT RECEPTOR POTENTIAL CATION CHANNEL PROTEIN PAINLESS"/>
    <property type="match status" value="1"/>
</dbReference>
<keyword evidence="4 7" id="KW-0040">ANK repeat</keyword>
<evidence type="ECO:0000256" key="8">
    <source>
        <dbReference type="SAM" id="MobiDB-lite"/>
    </source>
</evidence>
<feature type="transmembrane region" description="Helical" evidence="9">
    <location>
        <begin position="573"/>
        <end position="592"/>
    </location>
</feature>
<dbReference type="SMART" id="SM00248">
    <property type="entry name" value="ANK"/>
    <property type="match status" value="8"/>
</dbReference>
<evidence type="ECO:0000256" key="3">
    <source>
        <dbReference type="ARBA" id="ARBA00022737"/>
    </source>
</evidence>
<organism evidence="10 11">
    <name type="scientific">Branchiostoma floridae</name>
    <name type="common">Florida lancelet</name>
    <name type="synonym">Amphioxus</name>
    <dbReference type="NCBI Taxonomy" id="7739"/>
    <lineage>
        <taxon>Eukaryota</taxon>
        <taxon>Metazoa</taxon>
        <taxon>Chordata</taxon>
        <taxon>Cephalochordata</taxon>
        <taxon>Leptocardii</taxon>
        <taxon>Amphioxiformes</taxon>
        <taxon>Branchiostomatidae</taxon>
        <taxon>Branchiostoma</taxon>
    </lineage>
</organism>
<keyword evidence="9" id="KW-0472">Membrane</keyword>
<keyword evidence="5" id="KW-0406">Ion transport</keyword>
<evidence type="ECO:0000256" key="2">
    <source>
        <dbReference type="ARBA" id="ARBA00022606"/>
    </source>
</evidence>
<keyword evidence="2" id="KW-0716">Sensory transduction</keyword>
<evidence type="ECO:0000256" key="5">
    <source>
        <dbReference type="ARBA" id="ARBA00023065"/>
    </source>
</evidence>
<feature type="repeat" description="ANK" evidence="7">
    <location>
        <begin position="302"/>
        <end position="334"/>
    </location>
</feature>
<feature type="repeat" description="ANK" evidence="7">
    <location>
        <begin position="215"/>
        <end position="247"/>
    </location>
</feature>
<feature type="transmembrane region" description="Helical" evidence="9">
    <location>
        <begin position="613"/>
        <end position="632"/>
    </location>
</feature>
<evidence type="ECO:0000256" key="9">
    <source>
        <dbReference type="SAM" id="Phobius"/>
    </source>
</evidence>
<feature type="transmembrane region" description="Helical" evidence="9">
    <location>
        <begin position="684"/>
        <end position="702"/>
    </location>
</feature>
<proteinExistence type="predicted"/>
<dbReference type="OMA" id="PLEAMIW"/>
<dbReference type="InterPro" id="IPR036770">
    <property type="entry name" value="Ankyrin_rpt-contain_sf"/>
</dbReference>
<keyword evidence="3" id="KW-0677">Repeat</keyword>
<name>A0A9J7LAT3_BRAFL</name>
<feature type="compositionally biased region" description="Basic and acidic residues" evidence="8">
    <location>
        <begin position="841"/>
        <end position="857"/>
    </location>
</feature>
<feature type="transmembrane region" description="Helical" evidence="9">
    <location>
        <begin position="747"/>
        <end position="773"/>
    </location>
</feature>
<evidence type="ECO:0000256" key="1">
    <source>
        <dbReference type="ARBA" id="ARBA00022448"/>
    </source>
</evidence>
<dbReference type="GeneID" id="118417780"/>
<dbReference type="PANTHER" id="PTHR47143:SF3">
    <property type="entry name" value="PWWP DOMAIN-CONTAINING PROTEIN"/>
    <property type="match status" value="1"/>
</dbReference>
<dbReference type="OrthoDB" id="1661883at2759"/>
<evidence type="ECO:0000256" key="6">
    <source>
        <dbReference type="ARBA" id="ARBA00023303"/>
    </source>
</evidence>
<evidence type="ECO:0000256" key="7">
    <source>
        <dbReference type="PROSITE-ProRule" id="PRU00023"/>
    </source>
</evidence>
<dbReference type="Gene3D" id="1.10.287.70">
    <property type="match status" value="1"/>
</dbReference>
<feature type="repeat" description="ANK" evidence="7">
    <location>
        <begin position="248"/>
        <end position="272"/>
    </location>
</feature>
<dbReference type="Proteomes" id="UP000001554">
    <property type="component" value="Chromosome 6"/>
</dbReference>
<feature type="repeat" description="ANK" evidence="7">
    <location>
        <begin position="26"/>
        <end position="59"/>
    </location>
</feature>
<feature type="repeat" description="ANK" evidence="7">
    <location>
        <begin position="60"/>
        <end position="92"/>
    </location>
</feature>
<evidence type="ECO:0000313" key="10">
    <source>
        <dbReference type="Proteomes" id="UP000001554"/>
    </source>
</evidence>
<dbReference type="Gene3D" id="1.25.40.20">
    <property type="entry name" value="Ankyrin repeat-containing domain"/>
    <property type="match status" value="3"/>
</dbReference>
<keyword evidence="9" id="KW-1133">Transmembrane helix</keyword>
<feature type="transmembrane region" description="Helical" evidence="9">
    <location>
        <begin position="722"/>
        <end position="740"/>
    </location>
</feature>
<feature type="region of interest" description="Disordered" evidence="8">
    <location>
        <begin position="837"/>
        <end position="857"/>
    </location>
</feature>
<feature type="repeat" description="ANK" evidence="7">
    <location>
        <begin position="368"/>
        <end position="400"/>
    </location>
</feature>
<protein>
    <submittedName>
        <fullName evidence="11">Transient receptor potential cation channel subfamily A member 1-like</fullName>
    </submittedName>
</protein>
<dbReference type="PROSITE" id="PS50297">
    <property type="entry name" value="ANK_REP_REGION"/>
    <property type="match status" value="7"/>
</dbReference>
<dbReference type="InterPro" id="IPR002110">
    <property type="entry name" value="Ankyrin_rpt"/>
</dbReference>
<feature type="repeat" description="ANK" evidence="7">
    <location>
        <begin position="334"/>
        <end position="355"/>
    </location>
</feature>
<keyword evidence="10" id="KW-1185">Reference proteome</keyword>
<dbReference type="InterPro" id="IPR052076">
    <property type="entry name" value="TRP_cation_channel"/>
</dbReference>
<reference evidence="10" key="1">
    <citation type="journal article" date="2020" name="Nat. Ecol. Evol.">
        <title>Deeply conserved synteny resolves early events in vertebrate evolution.</title>
        <authorList>
            <person name="Simakov O."/>
            <person name="Marletaz F."/>
            <person name="Yue J.X."/>
            <person name="O'Connell B."/>
            <person name="Jenkins J."/>
            <person name="Brandt A."/>
            <person name="Calef R."/>
            <person name="Tung C.H."/>
            <person name="Huang T.K."/>
            <person name="Schmutz J."/>
            <person name="Satoh N."/>
            <person name="Yu J.K."/>
            <person name="Putnam N.H."/>
            <person name="Green R.E."/>
            <person name="Rokhsar D.S."/>
        </authorList>
    </citation>
    <scope>NUCLEOTIDE SEQUENCE [LARGE SCALE GENOMIC DNA]</scope>
    <source>
        <strain evidence="10">S238N-H82</strain>
    </source>
</reference>
<keyword evidence="9" id="KW-0812">Transmembrane</keyword>
<dbReference type="GO" id="GO:0034220">
    <property type="term" value="P:monoatomic ion transmembrane transport"/>
    <property type="evidence" value="ECO:0000318"/>
    <property type="project" value="GO_Central"/>
</dbReference>
<reference evidence="11" key="2">
    <citation type="submission" date="2025-08" db="UniProtKB">
        <authorList>
            <consortium name="RefSeq"/>
        </authorList>
    </citation>
    <scope>IDENTIFICATION</scope>
    <source>
        <strain evidence="11">S238N-H82</strain>
        <tissue evidence="11">Testes</tissue>
    </source>
</reference>
<dbReference type="SUPFAM" id="SSF48403">
    <property type="entry name" value="Ankyrin repeat"/>
    <property type="match status" value="1"/>
</dbReference>
<dbReference type="PROSITE" id="PS50088">
    <property type="entry name" value="ANK_REPEAT"/>
    <property type="match status" value="7"/>
</dbReference>
<dbReference type="KEGG" id="bfo:118417780"/>
<dbReference type="GO" id="GO:1902495">
    <property type="term" value="C:transmembrane transporter complex"/>
    <property type="evidence" value="ECO:0000318"/>
    <property type="project" value="GO_Central"/>
</dbReference>
<evidence type="ECO:0000313" key="11">
    <source>
        <dbReference type="RefSeq" id="XP_035679389.1"/>
    </source>
</evidence>
<gene>
    <name evidence="11" type="primary">LOC118417780</name>
</gene>
<dbReference type="AlphaFoldDB" id="A0A9J7LAT3"/>
<sequence>MSAGSAEEGSAPKTSGTDNSGFAPPSDDTELHTAVNSGDVDHVRTLLNEPGVDVNARGDGNSTPLHLAVINNDISVVKLLLERDADIYAEDADHVSPWRLAQAAQCSLQILQVILKAAADLQGDVVDSNQGATSPSKAVPAADCGWALMEVAKSGGSQAAEKLRSLLSISGDVSMTQWDSRGRTILHHAVANQEALQFLLESGRTTDLLEAADEDGCTALHLAAEGGYTESVSSLLMAGANREAADKDGQTALHKTAGRGHYNVVETILSSGNMADGDAGLVDEIRDTDDVTRRLVNSLDRQGRKPLHMAAEKGQEKIVRLLLEKNTSINKTRDGRSPLHLAAESGSAETVETLIFAHRHSLAWTDKQGDTPLHAAARRNHAHLIPLLLKEKEGLASKENRQGLNALDVAIDERAKDAAAAMGKHELWDTFLTYPQTKRGKDQKPQMYRMIKDMPEAAMAFIDRMVVEHKEDSEDNSDGGRVWKYDFMYLYTRDPRDSPLEAMIWYKRWQCLEHHVVVKFLKCNWQRFGVYTFMAYLLVYVIFMAILTATVAIDASDTTYFETHPSLTVSFDGTCHIVCFNTIAVFLMSMGYMVKEVYQIYQKRLHYLGWRNLLQWVLYLSAFLYSLPVSTPLDSWKTEAATVATMFGWLNFAMYLQRVPVFETDVYIYILLIGRIFKSLRRVILVFLLYTLAFTTCFYYIASKADLPDSTDFSGFHSFSSSFFTTLGMVMGELNIQFFLDRQKHSGVTLVLLVFFIFLMNIVIINLLIALTLDAVDIRDVRAKAAFNRRIHQAEHMLDKASGFWSAFADRARVLTWMDTNQPSCMDKTRQFLDITEDEGEMGRTEKSPSEEQEDLRRRLEDMEATLKAVSVQLRSMGEMMVQQSKELPVQKA</sequence>
<feature type="region of interest" description="Disordered" evidence="8">
    <location>
        <begin position="1"/>
        <end position="33"/>
    </location>
</feature>
<keyword evidence="1" id="KW-0813">Transport</keyword>
<dbReference type="Pfam" id="PF12796">
    <property type="entry name" value="Ank_2"/>
    <property type="match status" value="4"/>
</dbReference>
<dbReference type="RefSeq" id="XP_035679389.1">
    <property type="nucleotide sequence ID" value="XM_035823496.1"/>
</dbReference>
<feature type="transmembrane region" description="Helical" evidence="9">
    <location>
        <begin position="528"/>
        <end position="553"/>
    </location>
</feature>
<evidence type="ECO:0000256" key="4">
    <source>
        <dbReference type="ARBA" id="ARBA00023043"/>
    </source>
</evidence>